<dbReference type="InterPro" id="IPR016163">
    <property type="entry name" value="Ald_DH_C"/>
</dbReference>
<proteinExistence type="predicted"/>
<dbReference type="PROSITE" id="PS00070">
    <property type="entry name" value="ALDEHYDE_DEHYDR_CYS"/>
    <property type="match status" value="1"/>
</dbReference>
<evidence type="ECO:0000256" key="1">
    <source>
        <dbReference type="ARBA" id="ARBA00023002"/>
    </source>
</evidence>
<evidence type="ECO:0000313" key="3">
    <source>
        <dbReference type="EMBL" id="SHI32903.1"/>
    </source>
</evidence>
<keyword evidence="4" id="KW-1185">Reference proteome</keyword>
<evidence type="ECO:0000259" key="2">
    <source>
        <dbReference type="Pfam" id="PF00171"/>
    </source>
</evidence>
<dbReference type="EMBL" id="FQYI01000001">
    <property type="protein sequence ID" value="SHI32903.1"/>
    <property type="molecule type" value="Genomic_DNA"/>
</dbReference>
<dbReference type="Proteomes" id="UP000184335">
    <property type="component" value="Unassembled WGS sequence"/>
</dbReference>
<dbReference type="SUPFAM" id="SSF53720">
    <property type="entry name" value="ALDH-like"/>
    <property type="match status" value="1"/>
</dbReference>
<dbReference type="GO" id="GO:0004777">
    <property type="term" value="F:succinate-semialdehyde dehydrogenase (NAD+) activity"/>
    <property type="evidence" value="ECO:0007669"/>
    <property type="project" value="TreeGrafter"/>
</dbReference>
<protein>
    <submittedName>
        <fullName evidence="3">Succinate-semialdehyde dehydrogenase / glutarate-semialdehyde dehydrogenase</fullName>
    </submittedName>
</protein>
<organism evidence="3 4">
    <name type="scientific">Cruoricaptor ignavus</name>
    <dbReference type="NCBI Taxonomy" id="1118202"/>
    <lineage>
        <taxon>Bacteria</taxon>
        <taxon>Pseudomonadati</taxon>
        <taxon>Bacteroidota</taxon>
        <taxon>Flavobacteriia</taxon>
        <taxon>Flavobacteriales</taxon>
        <taxon>Weeksellaceae</taxon>
        <taxon>Cruoricaptor</taxon>
    </lineage>
</organism>
<dbReference type="OrthoDB" id="9762913at2"/>
<dbReference type="Gene3D" id="3.40.605.10">
    <property type="entry name" value="Aldehyde Dehydrogenase, Chain A, domain 1"/>
    <property type="match status" value="1"/>
</dbReference>
<sequence length="430" mass="47768">MKEDLKNKISIAEQQFQEWRSLSFDQRQSYLPRFAEVLERYKDEFSRLITTEMNKPISESVSEIEKCIKMARYYSEIDNYNAAEKVETEFRISEIRYEPLGIILGVMPWNFPFWQALRFIIPAILAGNVAVMKHASICFGSGKAIESAMEEAGFPAGVFQNLEIGHKEVEELLAHPAVRAVSLTGSEKAGAQVASTAAIHIKKSVLELGGSDAFIVMQDADLRRAAEEGARARLQNCGQACNAGKRFIVQENIAEDFVPMLVEEFKKFQPGDKFKAETLLSGLAKAEFGDDLEAQYRRAVEAGAEILLPLNRVSDIAFEPGLLKVLPDNPVLKEEVFGPLGFILFAENAAEALEIANDVPYGLSASVWTRDEKLSNYFTENLECGMVSINKMSSSDPRLPFGGIKNSGFGTELSHLALREFVHAKTIVGH</sequence>
<dbReference type="InterPro" id="IPR015590">
    <property type="entry name" value="Aldehyde_DH_dom"/>
</dbReference>
<dbReference type="Pfam" id="PF00171">
    <property type="entry name" value="Aldedh"/>
    <property type="match status" value="1"/>
</dbReference>
<dbReference type="Gene3D" id="3.40.309.10">
    <property type="entry name" value="Aldehyde Dehydrogenase, Chain A, domain 2"/>
    <property type="match status" value="1"/>
</dbReference>
<name>A0A1M6A9S0_9FLAO</name>
<dbReference type="InterPro" id="IPR047110">
    <property type="entry name" value="GABD/Sad-like"/>
</dbReference>
<dbReference type="InterPro" id="IPR016161">
    <property type="entry name" value="Ald_DH/histidinol_DH"/>
</dbReference>
<gene>
    <name evidence="3" type="ORF">SAMN05443429_101200</name>
</gene>
<dbReference type="PANTHER" id="PTHR43217:SF1">
    <property type="entry name" value="SUCCINATE SEMIALDEHYDE DEHYDROGENASE [NAD(P)+] SAD"/>
    <property type="match status" value="1"/>
</dbReference>
<dbReference type="STRING" id="1118202.SAMN05443429_101200"/>
<dbReference type="AlphaFoldDB" id="A0A1M6A9S0"/>
<keyword evidence="1" id="KW-0560">Oxidoreductase</keyword>
<accession>A0A1M6A9S0</accession>
<reference evidence="3 4" key="1">
    <citation type="submission" date="2016-11" db="EMBL/GenBank/DDBJ databases">
        <authorList>
            <person name="Jaros S."/>
            <person name="Januszkiewicz K."/>
            <person name="Wedrychowicz H."/>
        </authorList>
    </citation>
    <scope>NUCLEOTIDE SEQUENCE [LARGE SCALE GENOMIC DNA]</scope>
    <source>
        <strain evidence="3 4">DSM 25479</strain>
    </source>
</reference>
<evidence type="ECO:0000313" key="4">
    <source>
        <dbReference type="Proteomes" id="UP000184335"/>
    </source>
</evidence>
<dbReference type="RefSeq" id="WP_073177480.1">
    <property type="nucleotide sequence ID" value="NZ_FQYI01000001.1"/>
</dbReference>
<dbReference type="PANTHER" id="PTHR43217">
    <property type="entry name" value="SUCCINATE SEMIALDEHYDE DEHYDROGENASE [NAD(P)+] SAD"/>
    <property type="match status" value="1"/>
</dbReference>
<dbReference type="InterPro" id="IPR016162">
    <property type="entry name" value="Ald_DH_N"/>
</dbReference>
<feature type="domain" description="Aldehyde dehydrogenase" evidence="2">
    <location>
        <begin position="2"/>
        <end position="427"/>
    </location>
</feature>
<dbReference type="InterPro" id="IPR016160">
    <property type="entry name" value="Ald_DH_CS_CYS"/>
</dbReference>